<accession>A0ABY2RBF2</accession>
<organism evidence="2 3">
    <name type="scientific">Chryseobacterium candidae</name>
    <dbReference type="NCBI Taxonomy" id="1978493"/>
    <lineage>
        <taxon>Bacteria</taxon>
        <taxon>Pseudomonadati</taxon>
        <taxon>Bacteroidota</taxon>
        <taxon>Flavobacteriia</taxon>
        <taxon>Flavobacteriales</taxon>
        <taxon>Weeksellaceae</taxon>
        <taxon>Chryseobacterium group</taxon>
        <taxon>Chryseobacterium</taxon>
    </lineage>
</organism>
<keyword evidence="1" id="KW-1133">Transmembrane helix</keyword>
<feature type="transmembrane region" description="Helical" evidence="1">
    <location>
        <begin position="110"/>
        <end position="131"/>
    </location>
</feature>
<dbReference type="Proteomes" id="UP000306038">
    <property type="component" value="Unassembled WGS sequence"/>
</dbReference>
<evidence type="ECO:0000313" key="2">
    <source>
        <dbReference type="EMBL" id="THV62930.1"/>
    </source>
</evidence>
<sequence length="133" mass="15907">MIKKAYYYLFYKIYKSIEYTSKEFGGEFMSDFKTSLVLITLEIFIIFSFANYYNILFHSDSGIFPNSIWVIIILILTMIDYFIFHSKKQWKNIINNFDKLTENENNSGSWIVFGIIALVLINFAFSFYLYYQS</sequence>
<comment type="caution">
    <text evidence="2">The sequence shown here is derived from an EMBL/GenBank/DDBJ whole genome shotgun (WGS) entry which is preliminary data.</text>
</comment>
<keyword evidence="1" id="KW-0812">Transmembrane</keyword>
<keyword evidence="1" id="KW-0472">Membrane</keyword>
<gene>
    <name evidence="2" type="ORF">EK417_03450</name>
</gene>
<feature type="transmembrane region" description="Helical" evidence="1">
    <location>
        <begin position="36"/>
        <end position="55"/>
    </location>
</feature>
<feature type="transmembrane region" description="Helical" evidence="1">
    <location>
        <begin position="67"/>
        <end position="84"/>
    </location>
</feature>
<reference evidence="2 3" key="1">
    <citation type="submission" date="2019-01" db="EMBL/GenBank/DDBJ databases">
        <authorList>
            <person name="B I."/>
            <person name="Ch S."/>
            <person name="Ch V.R."/>
        </authorList>
    </citation>
    <scope>NUCLEOTIDE SEQUENCE [LARGE SCALE GENOMIC DNA]</scope>
    <source>
        <strain evidence="2 3">JC507</strain>
    </source>
</reference>
<protein>
    <submittedName>
        <fullName evidence="2">Uncharacterized protein</fullName>
    </submittedName>
</protein>
<proteinExistence type="predicted"/>
<keyword evidence="3" id="KW-1185">Reference proteome</keyword>
<evidence type="ECO:0000256" key="1">
    <source>
        <dbReference type="SAM" id="Phobius"/>
    </source>
</evidence>
<dbReference type="RefSeq" id="WP_136521340.1">
    <property type="nucleotide sequence ID" value="NZ_SDLV01000004.1"/>
</dbReference>
<name>A0ABY2RBF2_9FLAO</name>
<evidence type="ECO:0000313" key="3">
    <source>
        <dbReference type="Proteomes" id="UP000306038"/>
    </source>
</evidence>
<dbReference type="EMBL" id="SDLV01000004">
    <property type="protein sequence ID" value="THV62930.1"/>
    <property type="molecule type" value="Genomic_DNA"/>
</dbReference>